<comment type="caution">
    <text evidence="3">The sequence shown here is derived from an EMBL/GenBank/DDBJ whole genome shotgun (WGS) entry which is preliminary data.</text>
</comment>
<dbReference type="EMBL" id="BGPR01086365">
    <property type="protein sequence ID" value="GBM03147.1"/>
    <property type="molecule type" value="Genomic_DNA"/>
</dbReference>
<evidence type="ECO:0000313" key="1">
    <source>
        <dbReference type="EMBL" id="GBM03028.1"/>
    </source>
</evidence>
<keyword evidence="5" id="KW-1185">Reference proteome</keyword>
<evidence type="ECO:0000313" key="2">
    <source>
        <dbReference type="EMBL" id="GBM03059.1"/>
    </source>
</evidence>
<gene>
    <name evidence="2" type="ORF">AVEN_201167_1</name>
    <name evidence="3" type="ORF">AVEN_212923_1</name>
    <name evidence="1" type="ORF">AVEN_243377_1</name>
    <name evidence="4" type="ORF">AVEN_8474_1</name>
</gene>
<proteinExistence type="predicted"/>
<reference evidence="3 5" key="1">
    <citation type="journal article" date="2019" name="Sci. Rep.">
        <title>Orb-weaving spider Araneus ventricosus genome elucidates the spidroin gene catalogue.</title>
        <authorList>
            <person name="Kono N."/>
            <person name="Nakamura H."/>
            <person name="Ohtoshi R."/>
            <person name="Moran D.A.P."/>
            <person name="Shinohara A."/>
            <person name="Yoshida Y."/>
            <person name="Fujiwara M."/>
            <person name="Mori M."/>
            <person name="Tomita M."/>
            <person name="Arakawa K."/>
        </authorList>
    </citation>
    <scope>NUCLEOTIDE SEQUENCE [LARGE SCALE GENOMIC DNA]</scope>
</reference>
<organism evidence="3 5">
    <name type="scientific">Araneus ventricosus</name>
    <name type="common">Orbweaver spider</name>
    <name type="synonym">Epeira ventricosa</name>
    <dbReference type="NCBI Taxonomy" id="182803"/>
    <lineage>
        <taxon>Eukaryota</taxon>
        <taxon>Metazoa</taxon>
        <taxon>Ecdysozoa</taxon>
        <taxon>Arthropoda</taxon>
        <taxon>Chelicerata</taxon>
        <taxon>Arachnida</taxon>
        <taxon>Araneae</taxon>
        <taxon>Araneomorphae</taxon>
        <taxon>Entelegynae</taxon>
        <taxon>Araneoidea</taxon>
        <taxon>Araneidae</taxon>
        <taxon>Araneus</taxon>
    </lineage>
</organism>
<evidence type="ECO:0000313" key="5">
    <source>
        <dbReference type="Proteomes" id="UP000499080"/>
    </source>
</evidence>
<dbReference type="AlphaFoldDB" id="A0A4Y2CGY3"/>
<name>A0A4Y2CGY3_ARAVE</name>
<dbReference type="EMBL" id="BGPR01086359">
    <property type="protein sequence ID" value="GBM03126.1"/>
    <property type="molecule type" value="Genomic_DNA"/>
</dbReference>
<protein>
    <submittedName>
        <fullName evidence="3">Uncharacterized protein</fullName>
    </submittedName>
</protein>
<dbReference type="EMBL" id="BGPR01086338">
    <property type="protein sequence ID" value="GBM03028.1"/>
    <property type="molecule type" value="Genomic_DNA"/>
</dbReference>
<evidence type="ECO:0000313" key="3">
    <source>
        <dbReference type="EMBL" id="GBM03126.1"/>
    </source>
</evidence>
<accession>A0A4Y2CGY3</accession>
<dbReference type="EMBL" id="BGPR01086345">
    <property type="protein sequence ID" value="GBM03059.1"/>
    <property type="molecule type" value="Genomic_DNA"/>
</dbReference>
<dbReference type="Proteomes" id="UP000499080">
    <property type="component" value="Unassembled WGS sequence"/>
</dbReference>
<sequence length="112" mass="13288">MRPPLYRDMTLRRWALQTTPPFLYPSGKRDHAYFPGGFSSHMRSRRWCPPVAHCEKSSKAYLVFIPGDDLPPREGVDDVVFDVEDEQGDWQHVKFESVRYHNEHLERKKETQ</sequence>
<evidence type="ECO:0000313" key="4">
    <source>
        <dbReference type="EMBL" id="GBM03147.1"/>
    </source>
</evidence>